<dbReference type="GO" id="GO:0071555">
    <property type="term" value="P:cell wall organization"/>
    <property type="evidence" value="ECO:0007669"/>
    <property type="project" value="InterPro"/>
</dbReference>
<comment type="caution">
    <text evidence="3">The sequence shown here is derived from an EMBL/GenBank/DDBJ whole genome shotgun (WGS) entry which is preliminary data.</text>
</comment>
<keyword evidence="1" id="KW-0732">Signal</keyword>
<keyword evidence="4" id="KW-1185">Reference proteome</keyword>
<evidence type="ECO:0000313" key="3">
    <source>
        <dbReference type="EMBL" id="KZD06350.1"/>
    </source>
</evidence>
<feature type="domain" description="Pili assembly chaperone N-terminal" evidence="2">
    <location>
        <begin position="31"/>
        <end position="148"/>
    </location>
</feature>
<dbReference type="EMBL" id="LPXN01000123">
    <property type="protein sequence ID" value="KZD06350.1"/>
    <property type="molecule type" value="Genomic_DNA"/>
</dbReference>
<sequence>MMFGFFQKLGPAVLTVAALLSNGADAWAGELKLSTVRIELNDKQSSTALIVSNVGETDTLVHFRVMSWGQAEAQDVLSPTQDVMVNPPMATIAAGQKQMIRIGYKGNLQQQTERTYRLFVEEVPHQNRERVQAVETYLKISLPVFVAPLAKTESRLSGVIDRTPAGQPVLRLHNASGSHVRLVSYTLSTPGRWQGEKQTGLHYVLPGATMALPLPADARISGATTVELLTDAGVVAVPLK</sequence>
<dbReference type="InterPro" id="IPR050643">
    <property type="entry name" value="Periplasmic_pilus_chap"/>
</dbReference>
<accession>A0A154VYM4</accession>
<evidence type="ECO:0000256" key="1">
    <source>
        <dbReference type="SAM" id="SignalP"/>
    </source>
</evidence>
<dbReference type="PANTHER" id="PTHR30251:SF4">
    <property type="entry name" value="SLR1668 PROTEIN"/>
    <property type="match status" value="1"/>
</dbReference>
<dbReference type="GO" id="GO:0030288">
    <property type="term" value="C:outer membrane-bounded periplasmic space"/>
    <property type="evidence" value="ECO:0007669"/>
    <property type="project" value="InterPro"/>
</dbReference>
<reference evidence="3 4" key="1">
    <citation type="submission" date="2015-12" db="EMBL/GenBank/DDBJ databases">
        <title>Genome sequence of Oceanibaculum pacificum MCCC 1A02656.</title>
        <authorList>
            <person name="Lu L."/>
            <person name="Lai Q."/>
            <person name="Shao Z."/>
            <person name="Qian P."/>
        </authorList>
    </citation>
    <scope>NUCLEOTIDE SEQUENCE [LARGE SCALE GENOMIC DNA]</scope>
    <source>
        <strain evidence="3 4">MCCC 1A02656</strain>
    </source>
</reference>
<dbReference type="SUPFAM" id="SSF49354">
    <property type="entry name" value="PapD-like"/>
    <property type="match status" value="1"/>
</dbReference>
<organism evidence="3 4">
    <name type="scientific">Oceanibaculum pacificum</name>
    <dbReference type="NCBI Taxonomy" id="580166"/>
    <lineage>
        <taxon>Bacteria</taxon>
        <taxon>Pseudomonadati</taxon>
        <taxon>Pseudomonadota</taxon>
        <taxon>Alphaproteobacteria</taxon>
        <taxon>Rhodospirillales</taxon>
        <taxon>Oceanibaculaceae</taxon>
        <taxon>Oceanibaculum</taxon>
    </lineage>
</organism>
<dbReference type="InterPro" id="IPR013783">
    <property type="entry name" value="Ig-like_fold"/>
</dbReference>
<proteinExistence type="predicted"/>
<evidence type="ECO:0000259" key="2">
    <source>
        <dbReference type="Pfam" id="PF00345"/>
    </source>
</evidence>
<feature type="chain" id="PRO_5007602183" description="Pili assembly chaperone N-terminal domain-containing protein" evidence="1">
    <location>
        <begin position="27"/>
        <end position="240"/>
    </location>
</feature>
<dbReference type="AlphaFoldDB" id="A0A154VYM4"/>
<dbReference type="InterPro" id="IPR016147">
    <property type="entry name" value="Pili_assmbl_chaperone_N"/>
</dbReference>
<feature type="signal peptide" evidence="1">
    <location>
        <begin position="1"/>
        <end position="26"/>
    </location>
</feature>
<protein>
    <recommendedName>
        <fullName evidence="2">Pili assembly chaperone N-terminal domain-containing protein</fullName>
    </recommendedName>
</protein>
<evidence type="ECO:0000313" key="4">
    <source>
        <dbReference type="Proteomes" id="UP000076400"/>
    </source>
</evidence>
<gene>
    <name evidence="3" type="ORF">AUP43_10930</name>
</gene>
<dbReference type="OrthoDB" id="511700at2"/>
<dbReference type="Pfam" id="PF00345">
    <property type="entry name" value="PapD_N"/>
    <property type="match status" value="1"/>
</dbReference>
<dbReference type="Proteomes" id="UP000076400">
    <property type="component" value="Unassembled WGS sequence"/>
</dbReference>
<dbReference type="Gene3D" id="2.60.40.10">
    <property type="entry name" value="Immunoglobulins"/>
    <property type="match status" value="1"/>
</dbReference>
<dbReference type="RefSeq" id="WP_067557574.1">
    <property type="nucleotide sequence ID" value="NZ_LPXN01000123.1"/>
</dbReference>
<dbReference type="STRING" id="580166.AUP43_10930"/>
<dbReference type="PANTHER" id="PTHR30251">
    <property type="entry name" value="PILUS ASSEMBLY CHAPERONE"/>
    <property type="match status" value="1"/>
</dbReference>
<name>A0A154VYM4_9PROT</name>
<dbReference type="InterPro" id="IPR008962">
    <property type="entry name" value="PapD-like_sf"/>
</dbReference>